<keyword evidence="1" id="KW-0472">Membrane</keyword>
<dbReference type="PANTHER" id="PTHR48223:SF1">
    <property type="entry name" value="ABC TRANSMEMBRANE TYPE-1 DOMAIN-CONTAINING PROTEIN"/>
    <property type="match status" value="1"/>
</dbReference>
<dbReference type="PANTHER" id="PTHR48223">
    <property type="entry name" value="DEFECTIVE 2759, PUTATIVE ISOFORM 1-RELATED"/>
    <property type="match status" value="1"/>
</dbReference>
<evidence type="ECO:0000313" key="2">
    <source>
        <dbReference type="EMBL" id="KAL3655392.1"/>
    </source>
</evidence>
<reference evidence="3" key="1">
    <citation type="journal article" date="2024" name="IScience">
        <title>Strigolactones Initiate the Formation of Haustorium-like Structures in Castilleja.</title>
        <authorList>
            <person name="Buerger M."/>
            <person name="Peterson D."/>
            <person name="Chory J."/>
        </authorList>
    </citation>
    <scope>NUCLEOTIDE SEQUENCE [LARGE SCALE GENOMIC DNA]</scope>
</reference>
<keyword evidence="1" id="KW-1133">Transmembrane helix</keyword>
<evidence type="ECO:0000256" key="1">
    <source>
        <dbReference type="SAM" id="Phobius"/>
    </source>
</evidence>
<keyword evidence="1" id="KW-0812">Transmembrane</keyword>
<organism evidence="2 3">
    <name type="scientific">Castilleja foliolosa</name>
    <dbReference type="NCBI Taxonomy" id="1961234"/>
    <lineage>
        <taxon>Eukaryota</taxon>
        <taxon>Viridiplantae</taxon>
        <taxon>Streptophyta</taxon>
        <taxon>Embryophyta</taxon>
        <taxon>Tracheophyta</taxon>
        <taxon>Spermatophyta</taxon>
        <taxon>Magnoliopsida</taxon>
        <taxon>eudicotyledons</taxon>
        <taxon>Gunneridae</taxon>
        <taxon>Pentapetalae</taxon>
        <taxon>asterids</taxon>
        <taxon>lamiids</taxon>
        <taxon>Lamiales</taxon>
        <taxon>Orobanchaceae</taxon>
        <taxon>Pedicularideae</taxon>
        <taxon>Castillejinae</taxon>
        <taxon>Castilleja</taxon>
    </lineage>
</organism>
<feature type="transmembrane region" description="Helical" evidence="1">
    <location>
        <begin position="229"/>
        <end position="253"/>
    </location>
</feature>
<keyword evidence="3" id="KW-1185">Reference proteome</keyword>
<dbReference type="Proteomes" id="UP001632038">
    <property type="component" value="Unassembled WGS sequence"/>
</dbReference>
<accession>A0ABD3EME7</accession>
<dbReference type="EMBL" id="JAVIJP010000002">
    <property type="protein sequence ID" value="KAL3655392.1"/>
    <property type="molecule type" value="Genomic_DNA"/>
</dbReference>
<evidence type="ECO:0000313" key="3">
    <source>
        <dbReference type="Proteomes" id="UP001632038"/>
    </source>
</evidence>
<name>A0ABD3EME7_9LAMI</name>
<comment type="caution">
    <text evidence="2">The sequence shown here is derived from an EMBL/GenBank/DDBJ whole genome shotgun (WGS) entry which is preliminary data.</text>
</comment>
<proteinExistence type="predicted"/>
<sequence length="340" mass="39024">MALATQHFKGSCSTFPFEPSPWIRKSKLKRSLPMFHSDWTEDRSISLTCRLCLSIGASIALGPKSRLSKISAFKRSRQYGDPNCIVNGTESLKHDDKVSYLQNGNEDILVVESSDVQNNVVPTRYTASDETTTTRSMVIHDLLKNWLMLLCRPLQTQPVEEVIEEPSSSVTSEIQNTKRERCGTMLNAVWCNFLGLDATIKLPLLVFTPLYLAINLLYGLKVSKELMPLWILGPLIVALYIKTFRVMCGLYAFSFKQAVQVVKNVPVFYLLVHNYFVHGKLKEDILEPLTDIKNVDYNDLTRRKMKDLQGWFLGIHLDFIELIWPCYFRTTRLLKRANFM</sequence>
<protein>
    <submittedName>
        <fullName evidence="2">Uncharacterized protein</fullName>
    </submittedName>
</protein>
<gene>
    <name evidence="2" type="ORF">CASFOL_001178</name>
</gene>
<dbReference type="AlphaFoldDB" id="A0ABD3EME7"/>